<dbReference type="AlphaFoldDB" id="A0A1I4PMD1"/>
<dbReference type="EMBL" id="FOUO01000002">
    <property type="protein sequence ID" value="SFM28640.1"/>
    <property type="molecule type" value="Genomic_DNA"/>
</dbReference>
<reference evidence="2 3" key="1">
    <citation type="submission" date="2016-10" db="EMBL/GenBank/DDBJ databases">
        <authorList>
            <person name="de Groot N.N."/>
        </authorList>
    </citation>
    <scope>NUCLEOTIDE SEQUENCE [LARGE SCALE GENOMIC DNA]</scope>
    <source>
        <strain evidence="2 3">DSM 4180</strain>
    </source>
</reference>
<name>A0A1I4PMD1_ECTMO</name>
<feature type="region of interest" description="Disordered" evidence="1">
    <location>
        <begin position="1"/>
        <end position="33"/>
    </location>
</feature>
<proteinExistence type="predicted"/>
<evidence type="ECO:0000313" key="3">
    <source>
        <dbReference type="Proteomes" id="UP000199556"/>
    </source>
</evidence>
<dbReference type="STRING" id="195064.SAMN05421721_10228"/>
<accession>A0A1I4PMD1</accession>
<dbReference type="OrthoDB" id="280278at2"/>
<keyword evidence="3" id="KW-1185">Reference proteome</keyword>
<gene>
    <name evidence="2" type="ORF">SAMN05421721_10228</name>
</gene>
<evidence type="ECO:0000313" key="2">
    <source>
        <dbReference type="EMBL" id="SFM28640.1"/>
    </source>
</evidence>
<evidence type="ECO:0000256" key="1">
    <source>
        <dbReference type="SAM" id="MobiDB-lite"/>
    </source>
</evidence>
<protein>
    <submittedName>
        <fullName evidence="2">Uncharacterized protein</fullName>
    </submittedName>
</protein>
<sequence length="86" mass="8812">MPRGDGTGPAGTGYGRGRGLGAGPGGQRLGRNVGGAFGPGGQCVCAKCGTRIPHEQGMSCTQVKCPQCGHTMIREELLNEKRQGRS</sequence>
<dbReference type="Proteomes" id="UP000199556">
    <property type="component" value="Unassembled WGS sequence"/>
</dbReference>
<organism evidence="2 3">
    <name type="scientific">Ectothiorhodospira mobilis</name>
    <dbReference type="NCBI Taxonomy" id="195064"/>
    <lineage>
        <taxon>Bacteria</taxon>
        <taxon>Pseudomonadati</taxon>
        <taxon>Pseudomonadota</taxon>
        <taxon>Gammaproteobacteria</taxon>
        <taxon>Chromatiales</taxon>
        <taxon>Ectothiorhodospiraceae</taxon>
        <taxon>Ectothiorhodospira</taxon>
    </lineage>
</organism>